<feature type="transmembrane region" description="Helical" evidence="1">
    <location>
        <begin position="98"/>
        <end position="115"/>
    </location>
</feature>
<evidence type="ECO:0000256" key="1">
    <source>
        <dbReference type="SAM" id="Phobius"/>
    </source>
</evidence>
<sequence>MPPLRGMITLRRLKLLLSAAELACAAMSLAAAWQADAAMDKSGLGDLERFALWNSIVGLSLMLFFLLWVSAVLVALFTRQREQYPGNAQYWKEMVPDVLCPPLLLGAGWLVFVLFH</sequence>
<feature type="transmembrane region" description="Helical" evidence="1">
    <location>
        <begin position="50"/>
        <end position="77"/>
    </location>
</feature>
<organism evidence="3 4">
    <name type="scientific">Geomonas anaerohicana</name>
    <dbReference type="NCBI Taxonomy" id="2798583"/>
    <lineage>
        <taxon>Bacteria</taxon>
        <taxon>Pseudomonadati</taxon>
        <taxon>Thermodesulfobacteriota</taxon>
        <taxon>Desulfuromonadia</taxon>
        <taxon>Geobacterales</taxon>
        <taxon>Geobacteraceae</taxon>
        <taxon>Geomonas</taxon>
    </lineage>
</organism>
<comment type="caution">
    <text evidence="3">The sequence shown here is derived from an EMBL/GenBank/DDBJ whole genome shotgun (WGS) entry which is preliminary data.</text>
</comment>
<keyword evidence="2" id="KW-0732">Signal</keyword>
<name>A0ABS0YEL3_9BACT</name>
<proteinExistence type="predicted"/>
<feature type="chain" id="PRO_5045127683" evidence="2">
    <location>
        <begin position="38"/>
        <end position="116"/>
    </location>
</feature>
<dbReference type="Proteomes" id="UP000614714">
    <property type="component" value="Unassembled WGS sequence"/>
</dbReference>
<evidence type="ECO:0000313" key="3">
    <source>
        <dbReference type="EMBL" id="MBJ6750584.1"/>
    </source>
</evidence>
<protein>
    <submittedName>
        <fullName evidence="3">Uncharacterized protein</fullName>
    </submittedName>
</protein>
<evidence type="ECO:0000256" key="2">
    <source>
        <dbReference type="SAM" id="SignalP"/>
    </source>
</evidence>
<dbReference type="EMBL" id="JAEMHL010000004">
    <property type="protein sequence ID" value="MBJ6750584.1"/>
    <property type="molecule type" value="Genomic_DNA"/>
</dbReference>
<evidence type="ECO:0000313" key="4">
    <source>
        <dbReference type="Proteomes" id="UP000614714"/>
    </source>
</evidence>
<keyword evidence="1" id="KW-1133">Transmembrane helix</keyword>
<feature type="signal peptide" evidence="2">
    <location>
        <begin position="1"/>
        <end position="37"/>
    </location>
</feature>
<reference evidence="3 4" key="1">
    <citation type="submission" date="2020-12" db="EMBL/GenBank/DDBJ databases">
        <title>Geomonas sp. Red421, isolated from paddy soil.</title>
        <authorList>
            <person name="Xu Z."/>
            <person name="Zhang Z."/>
            <person name="Masuda Y."/>
            <person name="Itoh H."/>
            <person name="Senoo K."/>
        </authorList>
    </citation>
    <scope>NUCLEOTIDE SEQUENCE [LARGE SCALE GENOMIC DNA]</scope>
    <source>
        <strain evidence="3 4">Red421</strain>
    </source>
</reference>
<gene>
    <name evidence="3" type="ORF">JFN91_10180</name>
</gene>
<keyword evidence="1" id="KW-0812">Transmembrane</keyword>
<dbReference type="RefSeq" id="WP_199389098.1">
    <property type="nucleotide sequence ID" value="NZ_JAEMHL010000004.1"/>
</dbReference>
<keyword evidence="4" id="KW-1185">Reference proteome</keyword>
<accession>A0ABS0YEL3</accession>
<keyword evidence="1" id="KW-0472">Membrane</keyword>